<dbReference type="InterPro" id="IPR040194">
    <property type="entry name" value="Cwf19-like"/>
</dbReference>
<dbReference type="InterPro" id="IPR006767">
    <property type="entry name" value="Cwf19-like_C_dom-2"/>
</dbReference>
<protein>
    <submittedName>
        <fullName evidence="5">Unplaced genomic scaffold CY34scaffold_215, whole genome shotgun sequence</fullName>
    </submittedName>
</protein>
<dbReference type="SUPFAM" id="SSF54197">
    <property type="entry name" value="HIT-like"/>
    <property type="match status" value="1"/>
</dbReference>
<name>A0A0D0AYF5_9AGAM</name>
<feature type="compositionally biased region" description="Low complexity" evidence="2">
    <location>
        <begin position="239"/>
        <end position="263"/>
    </location>
</feature>
<dbReference type="OrthoDB" id="2113965at2759"/>
<organism evidence="5 6">
    <name type="scientific">Suillus luteus UH-Slu-Lm8-n1</name>
    <dbReference type="NCBI Taxonomy" id="930992"/>
    <lineage>
        <taxon>Eukaryota</taxon>
        <taxon>Fungi</taxon>
        <taxon>Dikarya</taxon>
        <taxon>Basidiomycota</taxon>
        <taxon>Agaricomycotina</taxon>
        <taxon>Agaricomycetes</taxon>
        <taxon>Agaricomycetidae</taxon>
        <taxon>Boletales</taxon>
        <taxon>Suillineae</taxon>
        <taxon>Suillaceae</taxon>
        <taxon>Suillus</taxon>
    </lineage>
</organism>
<dbReference type="GO" id="GO:0000398">
    <property type="term" value="P:mRNA splicing, via spliceosome"/>
    <property type="evidence" value="ECO:0007669"/>
    <property type="project" value="TreeGrafter"/>
</dbReference>
<feature type="compositionally biased region" description="Polar residues" evidence="2">
    <location>
        <begin position="90"/>
        <end position="100"/>
    </location>
</feature>
<sequence>MWVEKNIDNDGERLLATDIPTAESLKITTHATAGEADPPLPPSFTTETRLQRDEWMLMPSGGVAEPLNSSRPSAQGLLTGDKTITEDYGESTSSQRTSTGGVDFFSSLGTERKRPPRPDKPDPDKVKISSKEINQDIRAGRSDDNDVPPPPPKATTPGGPGSNWRMMRLRRVYETAEEENKPIEEVALERFGTLQAFEEAKEERRILDERQGMRSERKDERSRGRETGGEKRFMFTDVGASGASSRSSSFRRPGSGPTGSSPSTPSPTNPPANRRLDSLRLPSQAASPLAQSHTPIPSVMTPSATSTSTRRAMSPSSLNKLQAQVLRAKLMNAPNAEKLEEEYEAEVRRANSEEGGVRTRVEVLPTLDVRGQMYDVGHGKDDAEKGPGNKRKKEKFETRDAKTGELLRYNANDDEITLGEMVRQERFGAGMADQKNLDAQFAKAIMGDGKFQNDLDYMDDNAERLGRQKMRTDAMKRQFAVHDYKRTQKALATCQFCYGEDDSPPKAPVVAMGTQVYLSCTLNEELLDGHCLIVPIQHHLTMLEADDDVWDEVRNFMKSVMRMFAEEDKGVIFYETVISLKPQKHTCIECVPLPWDKYDDIPAYFKESILASEAEWSTHKKLIDFSARPGGFRRAMVPNLPYFMVQFDYKGEKGYGHVIEGTGESAATGEEDGALDEGDKGGGDFPKYFAGEIIGNVLDLEPRRWIRPRRVDYRHNKDRIQMLKKMYEKFDWTGLIGKS</sequence>
<dbReference type="EMBL" id="KN835346">
    <property type="protein sequence ID" value="KIK39367.1"/>
    <property type="molecule type" value="Genomic_DNA"/>
</dbReference>
<feature type="compositionally biased region" description="Basic and acidic residues" evidence="2">
    <location>
        <begin position="110"/>
        <end position="144"/>
    </location>
</feature>
<reference evidence="5 6" key="1">
    <citation type="submission" date="2014-04" db="EMBL/GenBank/DDBJ databases">
        <authorList>
            <consortium name="DOE Joint Genome Institute"/>
            <person name="Kuo A."/>
            <person name="Ruytinx J."/>
            <person name="Rineau F."/>
            <person name="Colpaert J."/>
            <person name="Kohler A."/>
            <person name="Nagy L.G."/>
            <person name="Floudas D."/>
            <person name="Copeland A."/>
            <person name="Barry K.W."/>
            <person name="Cichocki N."/>
            <person name="Veneault-Fourrey C."/>
            <person name="LaButti K."/>
            <person name="Lindquist E.A."/>
            <person name="Lipzen A."/>
            <person name="Lundell T."/>
            <person name="Morin E."/>
            <person name="Murat C."/>
            <person name="Sun H."/>
            <person name="Tunlid A."/>
            <person name="Henrissat B."/>
            <person name="Grigoriev I.V."/>
            <person name="Hibbett D.S."/>
            <person name="Martin F."/>
            <person name="Nordberg H.P."/>
            <person name="Cantor M.N."/>
            <person name="Hua S.X."/>
        </authorList>
    </citation>
    <scope>NUCLEOTIDE SEQUENCE [LARGE SCALE GENOMIC DNA]</scope>
    <source>
        <strain evidence="5 6">UH-Slu-Lm8-n1</strain>
    </source>
</reference>
<feature type="domain" description="Cwf19-like C-terminal" evidence="4">
    <location>
        <begin position="483"/>
        <end position="606"/>
    </location>
</feature>
<dbReference type="FunCoup" id="A0A0D0AYF5">
    <property type="interactions" value="109"/>
</dbReference>
<evidence type="ECO:0000313" key="5">
    <source>
        <dbReference type="EMBL" id="KIK39367.1"/>
    </source>
</evidence>
<dbReference type="PANTHER" id="PTHR12072:SF5">
    <property type="entry name" value="CWF19-LIKE PROTEIN 2"/>
    <property type="match status" value="1"/>
</dbReference>
<feature type="compositionally biased region" description="Basic and acidic residues" evidence="2">
    <location>
        <begin position="198"/>
        <end position="234"/>
    </location>
</feature>
<dbReference type="InterPro" id="IPR036265">
    <property type="entry name" value="HIT-like_sf"/>
</dbReference>
<dbReference type="Pfam" id="PF04677">
    <property type="entry name" value="CwfJ_C_1"/>
    <property type="match status" value="1"/>
</dbReference>
<feature type="compositionally biased region" description="Polar residues" evidence="2">
    <location>
        <begin position="284"/>
        <end position="295"/>
    </location>
</feature>
<reference evidence="6" key="2">
    <citation type="submission" date="2015-01" db="EMBL/GenBank/DDBJ databases">
        <title>Evolutionary Origins and Diversification of the Mycorrhizal Mutualists.</title>
        <authorList>
            <consortium name="DOE Joint Genome Institute"/>
            <consortium name="Mycorrhizal Genomics Consortium"/>
            <person name="Kohler A."/>
            <person name="Kuo A."/>
            <person name="Nagy L.G."/>
            <person name="Floudas D."/>
            <person name="Copeland A."/>
            <person name="Barry K.W."/>
            <person name="Cichocki N."/>
            <person name="Veneault-Fourrey C."/>
            <person name="LaButti K."/>
            <person name="Lindquist E.A."/>
            <person name="Lipzen A."/>
            <person name="Lundell T."/>
            <person name="Morin E."/>
            <person name="Murat C."/>
            <person name="Riley R."/>
            <person name="Ohm R."/>
            <person name="Sun H."/>
            <person name="Tunlid A."/>
            <person name="Henrissat B."/>
            <person name="Grigoriev I.V."/>
            <person name="Hibbett D.S."/>
            <person name="Martin F."/>
        </authorList>
    </citation>
    <scope>NUCLEOTIDE SEQUENCE [LARGE SCALE GENOMIC DNA]</scope>
    <source>
        <strain evidence="6">UH-Slu-Lm8-n1</strain>
    </source>
</reference>
<feature type="compositionally biased region" description="Basic and acidic residues" evidence="2">
    <location>
        <begin position="377"/>
        <end position="387"/>
    </location>
</feature>
<feature type="region of interest" description="Disordered" evidence="2">
    <location>
        <begin position="197"/>
        <end position="319"/>
    </location>
</feature>
<evidence type="ECO:0000259" key="4">
    <source>
        <dbReference type="Pfam" id="PF04677"/>
    </source>
</evidence>
<feature type="region of interest" description="Disordered" evidence="2">
    <location>
        <begin position="59"/>
        <end position="165"/>
    </location>
</feature>
<dbReference type="HOGENOM" id="CLU_015540_2_0_1"/>
<comment type="similarity">
    <text evidence="1">Belongs to the CWF19 family.</text>
</comment>
<dbReference type="STRING" id="930992.A0A0D0AYF5"/>
<dbReference type="InParanoid" id="A0A0D0AYF5"/>
<keyword evidence="6" id="KW-1185">Reference proteome</keyword>
<evidence type="ECO:0000256" key="2">
    <source>
        <dbReference type="SAM" id="MobiDB-lite"/>
    </source>
</evidence>
<feature type="compositionally biased region" description="Low complexity" evidence="2">
    <location>
        <begin position="300"/>
        <end position="317"/>
    </location>
</feature>
<evidence type="ECO:0000256" key="1">
    <source>
        <dbReference type="ARBA" id="ARBA00006795"/>
    </source>
</evidence>
<feature type="region of interest" description="Disordered" evidence="2">
    <location>
        <begin position="373"/>
        <end position="399"/>
    </location>
</feature>
<dbReference type="Gene3D" id="3.30.428.10">
    <property type="entry name" value="HIT-like"/>
    <property type="match status" value="1"/>
</dbReference>
<proteinExistence type="inferred from homology"/>
<accession>A0A0D0AYF5</accession>
<dbReference type="GO" id="GO:0071014">
    <property type="term" value="C:post-mRNA release spliceosomal complex"/>
    <property type="evidence" value="ECO:0007669"/>
    <property type="project" value="TreeGrafter"/>
</dbReference>
<gene>
    <name evidence="5" type="ORF">CY34DRAFT_89371</name>
</gene>
<feature type="domain" description="Cwf19-like protein C-terminal" evidence="3">
    <location>
        <begin position="615"/>
        <end position="733"/>
    </location>
</feature>
<dbReference type="Proteomes" id="UP000054485">
    <property type="component" value="Unassembled WGS sequence"/>
</dbReference>
<evidence type="ECO:0000313" key="6">
    <source>
        <dbReference type="Proteomes" id="UP000054485"/>
    </source>
</evidence>
<evidence type="ECO:0000259" key="3">
    <source>
        <dbReference type="Pfam" id="PF04676"/>
    </source>
</evidence>
<dbReference type="AlphaFoldDB" id="A0A0D0AYF5"/>
<dbReference type="Pfam" id="PF04676">
    <property type="entry name" value="CwfJ_C_2"/>
    <property type="match status" value="1"/>
</dbReference>
<dbReference type="PANTHER" id="PTHR12072">
    <property type="entry name" value="CWF19, CELL CYCLE CONTROL PROTEIN"/>
    <property type="match status" value="1"/>
</dbReference>
<dbReference type="InterPro" id="IPR006768">
    <property type="entry name" value="Cwf19-like_C_dom-1"/>
</dbReference>